<protein>
    <recommendedName>
        <fullName evidence="3">exo-alpha-sialidase</fullName>
        <ecNumber evidence="3">3.2.1.18</ecNumber>
    </recommendedName>
</protein>
<proteinExistence type="inferred from homology"/>
<keyword evidence="7" id="KW-1185">Reference proteome</keyword>
<feature type="signal peptide" evidence="4">
    <location>
        <begin position="1"/>
        <end position="28"/>
    </location>
</feature>
<dbReference type="GO" id="GO:0005737">
    <property type="term" value="C:cytoplasm"/>
    <property type="evidence" value="ECO:0007669"/>
    <property type="project" value="TreeGrafter"/>
</dbReference>
<dbReference type="GO" id="GO:0004308">
    <property type="term" value="F:exo-alpha-sialidase activity"/>
    <property type="evidence" value="ECO:0007669"/>
    <property type="project" value="UniProtKB-EC"/>
</dbReference>
<dbReference type="KEGG" id="slia:HA039_32980"/>
<evidence type="ECO:0000313" key="6">
    <source>
        <dbReference type="EMBL" id="QIQ07308.1"/>
    </source>
</evidence>
<dbReference type="SUPFAM" id="SSF50939">
    <property type="entry name" value="Sialidases"/>
    <property type="match status" value="1"/>
</dbReference>
<sequence length="422" mass="43968">MRVRASGARAGRRFLVLLLSLAAGPAVAELPSAAAAPAACAASVPYRSGQSGYFTFRIPAALQLPGGALLAFAEGRRRSSADDGDIDLVLRRSFDGGCTWGPLQVVADAGSDTAGNPVPVIDPASGDVVLLSCRTISGASRRQVTTGAAPASTRRVYVQRSADGGATWTPQRDLTDAVKPAHWRWYAVGPGHAVALRRGPHRGRLLIPANHTSGRTGRSGAHSLYSDDGGVTWHVGYVAGSAGGPVQLNESTLAELPNGLVYVNSRDHSGRTDEARADAYSSDGGRTLSVPFRPQPLITGPVVQGSVLLVSGLPGRGPLLYSGPADPRARVRMQVRASGDGGRSWRPVWTLSEDRAGYSDLVGTGPGAVGLLYETGPRTFHDTIRFARLPARVLSAFPAPLPAPSAANSAATFRRPSIDPPS</sequence>
<comment type="similarity">
    <text evidence="2">Belongs to the glycosyl hydrolase 33 family.</text>
</comment>
<dbReference type="AlphaFoldDB" id="A0A6G9H9R0"/>
<feature type="chain" id="PRO_5026282439" description="exo-alpha-sialidase" evidence="4">
    <location>
        <begin position="29"/>
        <end position="422"/>
    </location>
</feature>
<dbReference type="InterPro" id="IPR036278">
    <property type="entry name" value="Sialidase_sf"/>
</dbReference>
<gene>
    <name evidence="6" type="ORF">HA039_32980</name>
</gene>
<dbReference type="Gene3D" id="2.120.10.10">
    <property type="match status" value="1"/>
</dbReference>
<dbReference type="Pfam" id="PF13088">
    <property type="entry name" value="BNR_2"/>
    <property type="match status" value="1"/>
</dbReference>
<organism evidence="6 7">
    <name type="scientific">Streptomyces liangshanensis</name>
    <dbReference type="NCBI Taxonomy" id="2717324"/>
    <lineage>
        <taxon>Bacteria</taxon>
        <taxon>Bacillati</taxon>
        <taxon>Actinomycetota</taxon>
        <taxon>Actinomycetes</taxon>
        <taxon>Kitasatosporales</taxon>
        <taxon>Streptomycetaceae</taxon>
        <taxon>Streptomyces</taxon>
    </lineage>
</organism>
<dbReference type="Proteomes" id="UP000501179">
    <property type="component" value="Chromosome"/>
</dbReference>
<feature type="domain" description="Sialidase" evidence="5">
    <location>
        <begin position="67"/>
        <end position="369"/>
    </location>
</feature>
<dbReference type="EMBL" id="CP050177">
    <property type="protein sequence ID" value="QIQ07308.1"/>
    <property type="molecule type" value="Genomic_DNA"/>
</dbReference>
<dbReference type="GO" id="GO:0006689">
    <property type="term" value="P:ganglioside catabolic process"/>
    <property type="evidence" value="ECO:0007669"/>
    <property type="project" value="TreeGrafter"/>
</dbReference>
<evidence type="ECO:0000256" key="4">
    <source>
        <dbReference type="SAM" id="SignalP"/>
    </source>
</evidence>
<dbReference type="GO" id="GO:0016020">
    <property type="term" value="C:membrane"/>
    <property type="evidence" value="ECO:0007669"/>
    <property type="project" value="TreeGrafter"/>
</dbReference>
<dbReference type="InterPro" id="IPR026856">
    <property type="entry name" value="Sialidase_fam"/>
</dbReference>
<dbReference type="GO" id="GO:0009313">
    <property type="term" value="P:oligosaccharide catabolic process"/>
    <property type="evidence" value="ECO:0007669"/>
    <property type="project" value="TreeGrafter"/>
</dbReference>
<dbReference type="InterPro" id="IPR011040">
    <property type="entry name" value="Sialidase"/>
</dbReference>
<comment type="catalytic activity">
    <reaction evidence="1">
        <text>Hydrolysis of alpha-(2-&gt;3)-, alpha-(2-&gt;6)-, alpha-(2-&gt;8)- glycosidic linkages of terminal sialic acid residues in oligosaccharides, glycoproteins, glycolipids, colominic acid and synthetic substrates.</text>
        <dbReference type="EC" id="3.2.1.18"/>
    </reaction>
</comment>
<dbReference type="PANTHER" id="PTHR10628:SF30">
    <property type="entry name" value="EXO-ALPHA-SIALIDASE"/>
    <property type="match status" value="1"/>
</dbReference>
<accession>A0A6G9H9R0</accession>
<reference evidence="6 7" key="1">
    <citation type="submission" date="2020-03" db="EMBL/GenBank/DDBJ databases">
        <title>A novel species.</title>
        <authorList>
            <person name="Gao J."/>
        </authorList>
    </citation>
    <scope>NUCLEOTIDE SEQUENCE [LARGE SCALE GENOMIC DNA]</scope>
    <source>
        <strain evidence="6 7">QMT-12</strain>
    </source>
</reference>
<name>A0A6G9H9R0_9ACTN</name>
<evidence type="ECO:0000313" key="7">
    <source>
        <dbReference type="Proteomes" id="UP000501179"/>
    </source>
</evidence>
<dbReference type="PANTHER" id="PTHR10628">
    <property type="entry name" value="SIALIDASE"/>
    <property type="match status" value="1"/>
</dbReference>
<dbReference type="EC" id="3.2.1.18" evidence="3"/>
<evidence type="ECO:0000259" key="5">
    <source>
        <dbReference type="Pfam" id="PF13088"/>
    </source>
</evidence>
<keyword evidence="4" id="KW-0732">Signal</keyword>
<evidence type="ECO:0000256" key="3">
    <source>
        <dbReference type="ARBA" id="ARBA00012733"/>
    </source>
</evidence>
<evidence type="ECO:0000256" key="2">
    <source>
        <dbReference type="ARBA" id="ARBA00009348"/>
    </source>
</evidence>
<dbReference type="CDD" id="cd15482">
    <property type="entry name" value="Sialidase_non-viral"/>
    <property type="match status" value="1"/>
</dbReference>
<evidence type="ECO:0000256" key="1">
    <source>
        <dbReference type="ARBA" id="ARBA00000427"/>
    </source>
</evidence>